<evidence type="ECO:0000256" key="10">
    <source>
        <dbReference type="ARBA" id="ARBA00022982"/>
    </source>
</evidence>
<gene>
    <name evidence="16" type="primary">ACP2</name>
    <name evidence="16" type="ORF">BN7_6675</name>
</gene>
<dbReference type="PROSITE" id="PS50075">
    <property type="entry name" value="CARRIER"/>
    <property type="match status" value="1"/>
</dbReference>
<dbReference type="AlphaFoldDB" id="K0KV00"/>
<dbReference type="EMBL" id="CAIF01000302">
    <property type="protein sequence ID" value="CCH47066.1"/>
    <property type="molecule type" value="Genomic_DNA"/>
</dbReference>
<dbReference type="STRING" id="1206466.K0KV00"/>
<keyword evidence="5 14" id="KW-0596">Phosphopantetheine</keyword>
<evidence type="ECO:0000256" key="11">
    <source>
        <dbReference type="ARBA" id="ARBA00023098"/>
    </source>
</evidence>
<evidence type="ECO:0000256" key="13">
    <source>
        <dbReference type="ARBA" id="ARBA00023160"/>
    </source>
</evidence>
<keyword evidence="4" id="KW-0813">Transport</keyword>
<evidence type="ECO:0000256" key="1">
    <source>
        <dbReference type="ARBA" id="ARBA00004173"/>
    </source>
</evidence>
<comment type="similarity">
    <text evidence="3">Belongs to the acyl carrier protein (ACP) family.</text>
</comment>
<keyword evidence="7" id="KW-0597">Phosphoprotein</keyword>
<dbReference type="HOGENOM" id="CLU_108696_0_3_1"/>
<feature type="domain" description="Carrier" evidence="15">
    <location>
        <begin position="52"/>
        <end position="128"/>
    </location>
</feature>
<accession>K0KV00</accession>
<evidence type="ECO:0000256" key="8">
    <source>
        <dbReference type="ARBA" id="ARBA00022832"/>
    </source>
</evidence>
<dbReference type="FunFam" id="1.10.1200.10:FF:000003">
    <property type="entry name" value="Acyl carrier protein"/>
    <property type="match status" value="1"/>
</dbReference>
<dbReference type="PANTHER" id="PTHR20863:SF28">
    <property type="entry name" value="ACYL CARRIER PROTEIN, MITOCHONDRIAL"/>
    <property type="match status" value="1"/>
</dbReference>
<dbReference type="GO" id="GO:0000035">
    <property type="term" value="F:acyl binding"/>
    <property type="evidence" value="ECO:0007669"/>
    <property type="project" value="TreeGrafter"/>
</dbReference>
<keyword evidence="10" id="KW-0249">Electron transport</keyword>
<evidence type="ECO:0000313" key="16">
    <source>
        <dbReference type="EMBL" id="CCH47066.1"/>
    </source>
</evidence>
<comment type="pathway">
    <text evidence="2">Lipid metabolism; fatty acid biosynthesis.</text>
</comment>
<evidence type="ECO:0000256" key="14">
    <source>
        <dbReference type="RuleBase" id="RU000722"/>
    </source>
</evidence>
<comment type="caution">
    <text evidence="16">The sequence shown here is derived from an EMBL/GenBank/DDBJ whole genome shotgun (WGS) entry which is preliminary data.</text>
</comment>
<keyword evidence="8" id="KW-0276">Fatty acid metabolism</keyword>
<proteinExistence type="inferred from homology"/>
<evidence type="ECO:0000256" key="12">
    <source>
        <dbReference type="ARBA" id="ARBA00023128"/>
    </source>
</evidence>
<evidence type="ECO:0000259" key="15">
    <source>
        <dbReference type="PROSITE" id="PS50075"/>
    </source>
</evidence>
<evidence type="ECO:0000256" key="2">
    <source>
        <dbReference type="ARBA" id="ARBA00005194"/>
    </source>
</evidence>
<dbReference type="InterPro" id="IPR036736">
    <property type="entry name" value="ACP-like_sf"/>
</dbReference>
<evidence type="ECO:0000256" key="6">
    <source>
        <dbReference type="ARBA" id="ARBA00022516"/>
    </source>
</evidence>
<protein>
    <recommendedName>
        <fullName evidence="14">Acyl carrier protein</fullName>
    </recommendedName>
</protein>
<dbReference type="Proteomes" id="UP000009328">
    <property type="component" value="Unassembled WGS sequence"/>
</dbReference>
<dbReference type="InterPro" id="IPR006162">
    <property type="entry name" value="Ppantetheine_attach_site"/>
</dbReference>
<keyword evidence="13 14" id="KW-0275">Fatty acid biosynthesis</keyword>
<reference evidence="16 17" key="1">
    <citation type="journal article" date="2012" name="Eukaryot. Cell">
        <title>Draft genome sequence of Wickerhamomyces ciferrii NRRL Y-1031 F-60-10.</title>
        <authorList>
            <person name="Schneider J."/>
            <person name="Andrea H."/>
            <person name="Blom J."/>
            <person name="Jaenicke S."/>
            <person name="Ruckert C."/>
            <person name="Schorsch C."/>
            <person name="Szczepanowski R."/>
            <person name="Farwick M."/>
            <person name="Goesmann A."/>
            <person name="Puhler A."/>
            <person name="Schaffer S."/>
            <person name="Tauch A."/>
            <person name="Kohler T."/>
            <person name="Brinkrolf K."/>
        </authorList>
    </citation>
    <scope>NUCLEOTIDE SEQUENCE [LARGE SCALE GENOMIC DNA]</scope>
    <source>
        <strain evidence="17">ATCC 14091 / BCRC 22168 / CBS 111 / JCM 3599 / NBRC 0793 / NRRL Y-1031 F-60-10</strain>
    </source>
</reference>
<dbReference type="InterPro" id="IPR009081">
    <property type="entry name" value="PP-bd_ACP"/>
</dbReference>
<dbReference type="Pfam" id="PF00550">
    <property type="entry name" value="PP-binding"/>
    <property type="match status" value="1"/>
</dbReference>
<dbReference type="InParanoid" id="K0KV00"/>
<evidence type="ECO:0000256" key="3">
    <source>
        <dbReference type="ARBA" id="ARBA00010930"/>
    </source>
</evidence>
<dbReference type="GO" id="GO:0000036">
    <property type="term" value="F:acyl carrier activity"/>
    <property type="evidence" value="ECO:0007669"/>
    <property type="project" value="TreeGrafter"/>
</dbReference>
<dbReference type="Gene3D" id="1.10.1200.10">
    <property type="entry name" value="ACP-like"/>
    <property type="match status" value="1"/>
</dbReference>
<dbReference type="FunCoup" id="K0KV00">
    <property type="interactions" value="764"/>
</dbReference>
<evidence type="ECO:0000313" key="17">
    <source>
        <dbReference type="Proteomes" id="UP000009328"/>
    </source>
</evidence>
<evidence type="ECO:0000256" key="4">
    <source>
        <dbReference type="ARBA" id="ARBA00022448"/>
    </source>
</evidence>
<evidence type="ECO:0000256" key="5">
    <source>
        <dbReference type="ARBA" id="ARBA00022450"/>
    </source>
</evidence>
<comment type="function">
    <text evidence="14">Carrier of the growing fatty acid chain in fatty acid biosynthesis.</text>
</comment>
<sequence length="131" mass="14771">MLRSRLLSTARRSMVITPKRMMFPAFPTTQLRLSLTPSLIRSYSHAPELTRDIIKERVLDIFEGFDKVAEDKSLEETSDISKDLGLDSLDIVDIVMALEEEFSIEIPEKDVPGLKTIGDAINYIENTPDSA</sequence>
<dbReference type="InterPro" id="IPR003231">
    <property type="entry name" value="ACP"/>
</dbReference>
<comment type="subcellular location">
    <subcellularLocation>
        <location evidence="1">Mitochondrion</location>
    </subcellularLocation>
</comment>
<keyword evidence="9" id="KW-0809">Transit peptide</keyword>
<dbReference type="HAMAP" id="MF_01217">
    <property type="entry name" value="Acyl_carrier"/>
    <property type="match status" value="1"/>
</dbReference>
<evidence type="ECO:0000256" key="9">
    <source>
        <dbReference type="ARBA" id="ARBA00022946"/>
    </source>
</evidence>
<dbReference type="eggNOG" id="KOG1748">
    <property type="taxonomic scope" value="Eukaryota"/>
</dbReference>
<keyword evidence="17" id="KW-1185">Reference proteome</keyword>
<dbReference type="SUPFAM" id="SSF47336">
    <property type="entry name" value="ACP-like"/>
    <property type="match status" value="1"/>
</dbReference>
<organism evidence="16 17">
    <name type="scientific">Wickerhamomyces ciferrii (strain ATCC 14091 / BCRC 22168 / CBS 111 / JCM 3599 / NBRC 0793 / NRRL Y-1031 F-60-10)</name>
    <name type="common">Yeast</name>
    <name type="synonym">Pichia ciferrii</name>
    <dbReference type="NCBI Taxonomy" id="1206466"/>
    <lineage>
        <taxon>Eukaryota</taxon>
        <taxon>Fungi</taxon>
        <taxon>Dikarya</taxon>
        <taxon>Ascomycota</taxon>
        <taxon>Saccharomycotina</taxon>
        <taxon>Saccharomycetes</taxon>
        <taxon>Phaffomycetales</taxon>
        <taxon>Wickerhamomycetaceae</taxon>
        <taxon>Wickerhamomyces</taxon>
    </lineage>
</organism>
<evidence type="ECO:0000256" key="7">
    <source>
        <dbReference type="ARBA" id="ARBA00022553"/>
    </source>
</evidence>
<keyword evidence="12" id="KW-0496">Mitochondrion</keyword>
<keyword evidence="11" id="KW-0443">Lipid metabolism</keyword>
<dbReference type="PANTHER" id="PTHR20863">
    <property type="entry name" value="ACYL CARRIER PROTEIN"/>
    <property type="match status" value="1"/>
</dbReference>
<keyword evidence="6 14" id="KW-0444">Lipid biosynthesis</keyword>
<name>K0KV00_WICCF</name>
<dbReference type="GO" id="GO:0099128">
    <property type="term" value="C:mitochondrial [2Fe-2S] assembly complex"/>
    <property type="evidence" value="ECO:0007669"/>
    <property type="project" value="UniProtKB-ARBA"/>
</dbReference>
<dbReference type="PROSITE" id="PS00012">
    <property type="entry name" value="PHOSPHOPANTETHEINE"/>
    <property type="match status" value="1"/>
</dbReference>